<organism evidence="1 2">
    <name type="scientific">Clunio marinus</name>
    <dbReference type="NCBI Taxonomy" id="568069"/>
    <lineage>
        <taxon>Eukaryota</taxon>
        <taxon>Metazoa</taxon>
        <taxon>Ecdysozoa</taxon>
        <taxon>Arthropoda</taxon>
        <taxon>Hexapoda</taxon>
        <taxon>Insecta</taxon>
        <taxon>Pterygota</taxon>
        <taxon>Neoptera</taxon>
        <taxon>Endopterygota</taxon>
        <taxon>Diptera</taxon>
        <taxon>Nematocera</taxon>
        <taxon>Chironomoidea</taxon>
        <taxon>Chironomidae</taxon>
        <taxon>Clunio</taxon>
    </lineage>
</organism>
<dbReference type="Proteomes" id="UP000183832">
    <property type="component" value="Unassembled WGS sequence"/>
</dbReference>
<reference evidence="1 2" key="1">
    <citation type="submission" date="2015-04" db="EMBL/GenBank/DDBJ databases">
        <authorList>
            <person name="Syromyatnikov M.Y."/>
            <person name="Popov V.N."/>
        </authorList>
    </citation>
    <scope>NUCLEOTIDE SEQUENCE [LARGE SCALE GENOMIC DNA]</scope>
</reference>
<sequence length="63" mass="6983">MAHYNELVRNGMSSTLSDRFSISVTTEVSPIILVHDKNFTTFNARNSPSTSTLRLPRAASTLQ</sequence>
<proteinExistence type="predicted"/>
<keyword evidence="2" id="KW-1185">Reference proteome</keyword>
<evidence type="ECO:0000313" key="2">
    <source>
        <dbReference type="Proteomes" id="UP000183832"/>
    </source>
</evidence>
<name>A0A1J1IXZ7_9DIPT</name>
<dbReference type="AlphaFoldDB" id="A0A1J1IXZ7"/>
<accession>A0A1J1IXZ7</accession>
<evidence type="ECO:0000313" key="1">
    <source>
        <dbReference type="EMBL" id="CRL05085.1"/>
    </source>
</evidence>
<dbReference type="EMBL" id="CVRI01000064">
    <property type="protein sequence ID" value="CRL05085.1"/>
    <property type="molecule type" value="Genomic_DNA"/>
</dbReference>
<protein>
    <submittedName>
        <fullName evidence="1">CLUMA_CG018502, isoform A</fullName>
    </submittedName>
</protein>
<gene>
    <name evidence="1" type="ORF">CLUMA_CG018502</name>
</gene>